<gene>
    <name evidence="1" type="ORF">PQ457_06675</name>
</gene>
<dbReference type="EMBL" id="CP117417">
    <property type="protein sequence ID" value="WCT78641.1"/>
    <property type="molecule type" value="Genomic_DNA"/>
</dbReference>
<evidence type="ECO:0000313" key="1">
    <source>
        <dbReference type="EMBL" id="WCT78641.1"/>
    </source>
</evidence>
<proteinExistence type="predicted"/>
<protein>
    <submittedName>
        <fullName evidence="1">Uncharacterized protein</fullName>
    </submittedName>
</protein>
<organism evidence="1 2">
    <name type="scientific">Novosphingobium humi</name>
    <dbReference type="NCBI Taxonomy" id="2282397"/>
    <lineage>
        <taxon>Bacteria</taxon>
        <taxon>Pseudomonadati</taxon>
        <taxon>Pseudomonadota</taxon>
        <taxon>Alphaproteobacteria</taxon>
        <taxon>Sphingomonadales</taxon>
        <taxon>Sphingomonadaceae</taxon>
        <taxon>Novosphingobium</taxon>
    </lineage>
</organism>
<evidence type="ECO:0000313" key="2">
    <source>
        <dbReference type="Proteomes" id="UP001218231"/>
    </source>
</evidence>
<dbReference type="RefSeq" id="WP_273618951.1">
    <property type="nucleotide sequence ID" value="NZ_CP117417.1"/>
</dbReference>
<keyword evidence="2" id="KW-1185">Reference proteome</keyword>
<name>A0ABY7U1L0_9SPHN</name>
<reference evidence="1 2" key="1">
    <citation type="submission" date="2023-02" db="EMBL/GenBank/DDBJ databases">
        <title>Genome sequence of Novosphingobium humi KACC 19094.</title>
        <authorList>
            <person name="Kim S."/>
            <person name="Heo J."/>
            <person name="Kwon S.-W."/>
        </authorList>
    </citation>
    <scope>NUCLEOTIDE SEQUENCE [LARGE SCALE GENOMIC DNA]</scope>
    <source>
        <strain evidence="1 2">KACC 19094</strain>
    </source>
</reference>
<dbReference type="Proteomes" id="UP001218231">
    <property type="component" value="Chromosome"/>
</dbReference>
<sequence length="81" mass="9036">MTDEAMSTAEEKERYLQNLPIFLLSIMSHQMSINSQLLSLLLSSSAGETMNIPAIQSLSQEMKATSDLVFSHFDKTIEAIQ</sequence>
<accession>A0ABY7U1L0</accession>